<dbReference type="PANTHER" id="PTHR11735:SF6">
    <property type="entry name" value="TRNA N6-ADENOSINE THREONYLCARBAMOYLTRANSFERASE, MITOCHONDRIAL"/>
    <property type="match status" value="1"/>
</dbReference>
<evidence type="ECO:0000256" key="4">
    <source>
        <dbReference type="ARBA" id="ARBA00022723"/>
    </source>
</evidence>
<evidence type="ECO:0000256" key="3">
    <source>
        <dbReference type="ARBA" id="ARBA00022694"/>
    </source>
</evidence>
<dbReference type="InterPro" id="IPR043129">
    <property type="entry name" value="ATPase_NBD"/>
</dbReference>
<dbReference type="SUPFAM" id="SSF53067">
    <property type="entry name" value="Actin-like ATPase domain"/>
    <property type="match status" value="2"/>
</dbReference>
<dbReference type="PRINTS" id="PR00789">
    <property type="entry name" value="OSIALOPTASE"/>
</dbReference>
<dbReference type="Gene3D" id="3.30.420.40">
    <property type="match status" value="2"/>
</dbReference>
<evidence type="ECO:0000313" key="11">
    <source>
        <dbReference type="Proteomes" id="UP000070457"/>
    </source>
</evidence>
<evidence type="ECO:0000259" key="9">
    <source>
        <dbReference type="Pfam" id="PF00814"/>
    </source>
</evidence>
<accession>A0A136LZ71</accession>
<dbReference type="NCBIfam" id="TIGR00329">
    <property type="entry name" value="gcp_kae1"/>
    <property type="match status" value="1"/>
</dbReference>
<dbReference type="InterPro" id="IPR017861">
    <property type="entry name" value="KAE1/TsaD"/>
</dbReference>
<keyword evidence="4 8" id="KW-0479">Metal-binding</keyword>
<reference evidence="10 11" key="1">
    <citation type="submission" date="2015-02" db="EMBL/GenBank/DDBJ databases">
        <title>Improved understanding of the partial-nitritation anammox process through 23 genomes representing the majority of the microbial community.</title>
        <authorList>
            <person name="Speth D.R."/>
            <person name="In T Zandt M."/>
            <person name="Guerrero Cruz S."/>
            <person name="Jetten M.S."/>
            <person name="Dutilh B.E."/>
        </authorList>
    </citation>
    <scope>NUCLEOTIDE SEQUENCE [LARGE SCALE GENOMIC DNA]</scope>
    <source>
        <strain evidence="10">OLB20</strain>
    </source>
</reference>
<evidence type="ECO:0000256" key="5">
    <source>
        <dbReference type="ARBA" id="ARBA00023004"/>
    </source>
</evidence>
<dbReference type="GO" id="GO:0005506">
    <property type="term" value="F:iron ion binding"/>
    <property type="evidence" value="ECO:0007669"/>
    <property type="project" value="UniProtKB-UniRule"/>
</dbReference>
<comment type="function">
    <text evidence="8">Required for the formation of a threonylcarbamoyl group on adenosine at position 37 (t(6)A37) in tRNAs that read codons beginning with adenine. Is involved in the transfer of the threonylcarbamoyl moiety of threonylcarbamoyl-AMP (TC-AMP) to the N6 group of A37, together with TsaE and TsaB. TsaD likely plays a direct catalytic role in this reaction.</text>
</comment>
<gene>
    <name evidence="8 10" type="primary">tsaD</name>
    <name evidence="10" type="ORF">TR69_WS6001000968</name>
</gene>
<dbReference type="GO" id="GO:0002949">
    <property type="term" value="P:tRNA threonylcarbamoyladenosine modification"/>
    <property type="evidence" value="ECO:0007669"/>
    <property type="project" value="UniProtKB-UniRule"/>
</dbReference>
<evidence type="ECO:0000256" key="7">
    <source>
        <dbReference type="ARBA" id="ARBA00048117"/>
    </source>
</evidence>
<feature type="binding site" evidence="8">
    <location>
        <position position="325"/>
    </location>
    <ligand>
        <name>Fe cation</name>
        <dbReference type="ChEBI" id="CHEBI:24875"/>
    </ligand>
</feature>
<evidence type="ECO:0000256" key="6">
    <source>
        <dbReference type="ARBA" id="ARBA00023315"/>
    </source>
</evidence>
<evidence type="ECO:0000256" key="8">
    <source>
        <dbReference type="HAMAP-Rule" id="MF_01445"/>
    </source>
</evidence>
<keyword evidence="1 8" id="KW-0963">Cytoplasm</keyword>
<dbReference type="GO" id="GO:0061711">
    <property type="term" value="F:tRNA N(6)-L-threonylcarbamoyladenine synthase activity"/>
    <property type="evidence" value="ECO:0007669"/>
    <property type="project" value="UniProtKB-EC"/>
</dbReference>
<dbReference type="HAMAP" id="MF_01445">
    <property type="entry name" value="TsaD"/>
    <property type="match status" value="1"/>
</dbReference>
<dbReference type="AlphaFoldDB" id="A0A136LZ71"/>
<dbReference type="EMBL" id="JYNZ01000003">
    <property type="protein sequence ID" value="KXK26944.1"/>
    <property type="molecule type" value="Genomic_DNA"/>
</dbReference>
<dbReference type="Pfam" id="PF00814">
    <property type="entry name" value="TsaD"/>
    <property type="match status" value="1"/>
</dbReference>
<sequence>MTEADQKTILGIDTSCDDTSVAITRGVRVLANVISSQDELHGKWGGVVPDIARQAHRERIDGVINEAFLRAGRFAPGIGWDDIDAIAVTYGPGLAISLEVGIQKAEELAKRHSKPLLAVNHMEGHLLSALAANSSGRAPVAIQKHDFPVMGLLISGGHSDIVLMDGFGKYRLIAEKMDDAVGEAYDKVARMLGFGYPGGRVLTEMAKEGNPDGFDLPRPLYRDERLAFSFSGLKTAVFYTLKTLTEEQGELTRKQIVDMAASFEHAAIRHLQDKLDQALDRHPVTKILLGGGVAASPRVRAGLRRTAAEHGAQIFYPDSKKLYMDNAAMICVAGYYKLLRGETVKTLPDRAPRLALGDNDGE</sequence>
<name>A0A136LZ71_9BACT</name>
<dbReference type="GO" id="GO:0005737">
    <property type="term" value="C:cytoplasm"/>
    <property type="evidence" value="ECO:0007669"/>
    <property type="project" value="UniProtKB-SubCell"/>
</dbReference>
<comment type="caution">
    <text evidence="8">Lacks conserved residue(s) required for the propagation of feature annotation.</text>
</comment>
<dbReference type="FunFam" id="3.30.420.40:FF:000040">
    <property type="entry name" value="tRNA N6-adenosine threonylcarbamoyltransferase"/>
    <property type="match status" value="1"/>
</dbReference>
<comment type="cofactor">
    <cofactor evidence="8">
        <name>Fe(2+)</name>
        <dbReference type="ChEBI" id="CHEBI:29033"/>
    </cofactor>
    <text evidence="8">Binds 1 Fe(2+) ion per subunit.</text>
</comment>
<comment type="subcellular location">
    <subcellularLocation>
        <location evidence="8">Cytoplasm</location>
    </subcellularLocation>
</comment>
<dbReference type="InterPro" id="IPR022450">
    <property type="entry name" value="TsaD"/>
</dbReference>
<dbReference type="EC" id="2.3.1.234" evidence="8"/>
<keyword evidence="5 8" id="KW-0408">Iron</keyword>
<dbReference type="STRING" id="1617426.TR69_WS6001000968"/>
<comment type="similarity">
    <text evidence="8">Belongs to the KAE1 / TsaD family.</text>
</comment>
<keyword evidence="3 8" id="KW-0819">tRNA processing</keyword>
<feature type="binding site" evidence="8">
    <location>
        <position position="199"/>
    </location>
    <ligand>
        <name>substrate</name>
    </ligand>
</feature>
<dbReference type="NCBIfam" id="TIGR03723">
    <property type="entry name" value="T6A_TsaD_YgjD"/>
    <property type="match status" value="1"/>
</dbReference>
<keyword evidence="2 8" id="KW-0808">Transferase</keyword>
<keyword evidence="6 8" id="KW-0012">Acyltransferase</keyword>
<feature type="binding site" evidence="8">
    <location>
        <begin position="153"/>
        <end position="157"/>
    </location>
    <ligand>
        <name>substrate</name>
    </ligand>
</feature>
<protein>
    <recommendedName>
        <fullName evidence="8">tRNA N6-adenosine threonylcarbamoyltransferase</fullName>
        <ecNumber evidence="8">2.3.1.234</ecNumber>
    </recommendedName>
    <alternativeName>
        <fullName evidence="8">N6-L-threonylcarbamoyladenine synthase</fullName>
        <shortName evidence="8">t(6)A synthase</shortName>
    </alternativeName>
    <alternativeName>
        <fullName evidence="8">t(6)A37 threonylcarbamoyladenosine biosynthesis protein TsaD</fullName>
    </alternativeName>
    <alternativeName>
        <fullName evidence="8">tRNA threonylcarbamoyladenosine biosynthesis protein TsaD</fullName>
    </alternativeName>
</protein>
<feature type="binding site" evidence="8">
    <location>
        <position position="121"/>
    </location>
    <ligand>
        <name>Fe cation</name>
        <dbReference type="ChEBI" id="CHEBI:24875"/>
    </ligand>
</feature>
<proteinExistence type="inferred from homology"/>
<dbReference type="Proteomes" id="UP000070457">
    <property type="component" value="Unassembled WGS sequence"/>
</dbReference>
<comment type="caution">
    <text evidence="10">The sequence shown here is derived from an EMBL/GenBank/DDBJ whole genome shotgun (WGS) entry which is preliminary data.</text>
</comment>
<evidence type="ECO:0000256" key="1">
    <source>
        <dbReference type="ARBA" id="ARBA00022490"/>
    </source>
</evidence>
<feature type="binding site" evidence="8">
    <location>
        <position position="125"/>
    </location>
    <ligand>
        <name>Fe cation</name>
        <dbReference type="ChEBI" id="CHEBI:24875"/>
    </ligand>
</feature>
<organism evidence="10 11">
    <name type="scientific">candidate division WS6 bacterium OLB20</name>
    <dbReference type="NCBI Taxonomy" id="1617426"/>
    <lineage>
        <taxon>Bacteria</taxon>
        <taxon>Candidatus Dojkabacteria</taxon>
    </lineage>
</organism>
<feature type="domain" description="Gcp-like" evidence="9">
    <location>
        <begin position="29"/>
        <end position="330"/>
    </location>
</feature>
<comment type="catalytic activity">
    <reaction evidence="7 8">
        <text>L-threonylcarbamoyladenylate + adenosine(37) in tRNA = N(6)-L-threonylcarbamoyladenosine(37) in tRNA + AMP + H(+)</text>
        <dbReference type="Rhea" id="RHEA:37059"/>
        <dbReference type="Rhea" id="RHEA-COMP:10162"/>
        <dbReference type="Rhea" id="RHEA-COMP:10163"/>
        <dbReference type="ChEBI" id="CHEBI:15378"/>
        <dbReference type="ChEBI" id="CHEBI:73682"/>
        <dbReference type="ChEBI" id="CHEBI:74411"/>
        <dbReference type="ChEBI" id="CHEBI:74418"/>
        <dbReference type="ChEBI" id="CHEBI:456215"/>
        <dbReference type="EC" id="2.3.1.234"/>
    </reaction>
</comment>
<feature type="binding site" evidence="8">
    <location>
        <position position="186"/>
    </location>
    <ligand>
        <name>substrate</name>
    </ligand>
</feature>
<evidence type="ECO:0000256" key="2">
    <source>
        <dbReference type="ARBA" id="ARBA00022679"/>
    </source>
</evidence>
<dbReference type="PANTHER" id="PTHR11735">
    <property type="entry name" value="TRNA N6-ADENOSINE THREONYLCARBAMOYLTRANSFERASE"/>
    <property type="match status" value="1"/>
</dbReference>
<dbReference type="PATRIC" id="fig|1617426.3.peg.953"/>
<dbReference type="InterPro" id="IPR000905">
    <property type="entry name" value="Gcp-like_dom"/>
</dbReference>
<evidence type="ECO:0000313" key="10">
    <source>
        <dbReference type="EMBL" id="KXK26944.1"/>
    </source>
</evidence>